<keyword evidence="2" id="KW-0238">DNA-binding</keyword>
<keyword evidence="3" id="KW-0804">Transcription</keyword>
<dbReference type="Pfam" id="PF00356">
    <property type="entry name" value="LacI"/>
    <property type="match status" value="1"/>
</dbReference>
<comment type="caution">
    <text evidence="5">The sequence shown here is derived from an EMBL/GenBank/DDBJ whole genome shotgun (WGS) entry which is preliminary data.</text>
</comment>
<dbReference type="InterPro" id="IPR025997">
    <property type="entry name" value="SBP_2_dom"/>
</dbReference>
<dbReference type="PANTHER" id="PTHR30146:SF144">
    <property type="entry name" value="LACI-FAMILY TRANSCRIPTION REGULATOR"/>
    <property type="match status" value="1"/>
</dbReference>
<accession>A0AAP2GVT6</accession>
<evidence type="ECO:0000313" key="6">
    <source>
        <dbReference type="Proteomes" id="UP001319080"/>
    </source>
</evidence>
<keyword evidence="1" id="KW-0805">Transcription regulation</keyword>
<dbReference type="PROSITE" id="PS00356">
    <property type="entry name" value="HTH_LACI_1"/>
    <property type="match status" value="1"/>
</dbReference>
<gene>
    <name evidence="5" type="ORF">KK062_14895</name>
</gene>
<evidence type="ECO:0000256" key="3">
    <source>
        <dbReference type="ARBA" id="ARBA00023163"/>
    </source>
</evidence>
<dbReference type="PROSITE" id="PS50932">
    <property type="entry name" value="HTH_LACI_2"/>
    <property type="match status" value="1"/>
</dbReference>
<evidence type="ECO:0000256" key="2">
    <source>
        <dbReference type="ARBA" id="ARBA00023125"/>
    </source>
</evidence>
<feature type="domain" description="HTH lacI-type" evidence="4">
    <location>
        <begin position="5"/>
        <end position="59"/>
    </location>
</feature>
<dbReference type="Gene3D" id="1.10.260.40">
    <property type="entry name" value="lambda repressor-like DNA-binding domains"/>
    <property type="match status" value="1"/>
</dbReference>
<dbReference type="PANTHER" id="PTHR30146">
    <property type="entry name" value="LACI-RELATED TRANSCRIPTIONAL REPRESSOR"/>
    <property type="match status" value="1"/>
</dbReference>
<dbReference type="Gene3D" id="3.40.50.2300">
    <property type="match status" value="2"/>
</dbReference>
<dbReference type="EMBL" id="JAHESE010000014">
    <property type="protein sequence ID" value="MBT1709527.1"/>
    <property type="molecule type" value="Genomic_DNA"/>
</dbReference>
<evidence type="ECO:0000313" key="5">
    <source>
        <dbReference type="EMBL" id="MBT1709527.1"/>
    </source>
</evidence>
<dbReference type="Pfam" id="PF13407">
    <property type="entry name" value="Peripla_BP_4"/>
    <property type="match status" value="1"/>
</dbReference>
<dbReference type="SMART" id="SM00354">
    <property type="entry name" value="HTH_LACI"/>
    <property type="match status" value="1"/>
</dbReference>
<dbReference type="CDD" id="cd01392">
    <property type="entry name" value="HTH_LacI"/>
    <property type="match status" value="1"/>
</dbReference>
<dbReference type="RefSeq" id="WP_254085106.1">
    <property type="nucleotide sequence ID" value="NZ_JAHESE010000014.1"/>
</dbReference>
<dbReference type="SUPFAM" id="SSF53822">
    <property type="entry name" value="Periplasmic binding protein-like I"/>
    <property type="match status" value="1"/>
</dbReference>
<protein>
    <submittedName>
        <fullName evidence="5">Substrate-binding domain-containing protein</fullName>
    </submittedName>
</protein>
<organism evidence="5 6">
    <name type="scientific">Dawidia cretensis</name>
    <dbReference type="NCBI Taxonomy" id="2782350"/>
    <lineage>
        <taxon>Bacteria</taxon>
        <taxon>Pseudomonadati</taxon>
        <taxon>Bacteroidota</taxon>
        <taxon>Cytophagia</taxon>
        <taxon>Cytophagales</taxon>
        <taxon>Chryseotaleaceae</taxon>
        <taxon>Dawidia</taxon>
    </lineage>
</organism>
<name>A0AAP2GVT6_9BACT</name>
<reference evidence="5 6" key="1">
    <citation type="submission" date="2021-05" db="EMBL/GenBank/DDBJ databases">
        <title>A Polyphasic approach of four new species of the genus Ohtaekwangia: Ohtaekwangia histidinii sp. nov., Ohtaekwangia cretensis sp. nov., Ohtaekwangia indiensis sp. nov., Ohtaekwangia reichenbachii sp. nov. from diverse environment.</title>
        <authorList>
            <person name="Octaviana S."/>
        </authorList>
    </citation>
    <scope>NUCLEOTIDE SEQUENCE [LARGE SCALE GENOMIC DNA]</scope>
    <source>
        <strain evidence="5 6">PWU5</strain>
    </source>
</reference>
<evidence type="ECO:0000259" key="4">
    <source>
        <dbReference type="PROSITE" id="PS50932"/>
    </source>
</evidence>
<dbReference type="Proteomes" id="UP001319080">
    <property type="component" value="Unassembled WGS sequence"/>
</dbReference>
<dbReference type="InterPro" id="IPR010982">
    <property type="entry name" value="Lambda_DNA-bd_dom_sf"/>
</dbReference>
<dbReference type="AlphaFoldDB" id="A0AAP2GVT6"/>
<evidence type="ECO:0000256" key="1">
    <source>
        <dbReference type="ARBA" id="ARBA00023015"/>
    </source>
</evidence>
<proteinExistence type="predicted"/>
<dbReference type="InterPro" id="IPR028082">
    <property type="entry name" value="Peripla_BP_I"/>
</dbReference>
<dbReference type="GO" id="GO:0000976">
    <property type="term" value="F:transcription cis-regulatory region binding"/>
    <property type="evidence" value="ECO:0007669"/>
    <property type="project" value="TreeGrafter"/>
</dbReference>
<dbReference type="InterPro" id="IPR000843">
    <property type="entry name" value="HTH_LacI"/>
</dbReference>
<sequence length="353" mass="39921">MSKKIRIKDIAEMAQVSVGTVDRVIHNRGEVAEDSYRKIMAILEKTGYKPNLLARTLGSNKTFRIAALMPNPAQDEYWEQSAEGVKQAQDEWTQYGVEIHPYHFDLYNKESFASQAQTLLETPPDAVLTAPIFHQEALNFFRTCREQNIPFVVVNNTIEEGGSLSFIGHDLNQSGRLGAELLHLSNPQPGTYAILHVYDDVHNSLHLNEKEKGFKEYFAEQNGGGFKVISRDLNHTHEPSLEKELNDLLGDASLRGILVTTSKGAFIVSRLIEKKGKNGVRFVAYDLLKENLHYLENGIIDFLINQNSKRQAFIAISQLANHLLFKKDALPTYLFPLEIISRQNLKSYLNTGH</sequence>
<keyword evidence="6" id="KW-1185">Reference proteome</keyword>
<dbReference type="SUPFAM" id="SSF47413">
    <property type="entry name" value="lambda repressor-like DNA-binding domains"/>
    <property type="match status" value="1"/>
</dbReference>
<dbReference type="GO" id="GO:0003700">
    <property type="term" value="F:DNA-binding transcription factor activity"/>
    <property type="evidence" value="ECO:0007669"/>
    <property type="project" value="TreeGrafter"/>
</dbReference>